<dbReference type="CDD" id="cd00022">
    <property type="entry name" value="BIR"/>
    <property type="match status" value="2"/>
</dbReference>
<organism evidence="11">
    <name type="scientific">Dermatophagoides farinae</name>
    <name type="common">American house dust mite</name>
    <dbReference type="NCBI Taxonomy" id="6954"/>
    <lineage>
        <taxon>Eukaryota</taxon>
        <taxon>Metazoa</taxon>
        <taxon>Ecdysozoa</taxon>
        <taxon>Arthropoda</taxon>
        <taxon>Chelicerata</taxon>
        <taxon>Arachnida</taxon>
        <taxon>Acari</taxon>
        <taxon>Acariformes</taxon>
        <taxon>Sarcoptiformes</taxon>
        <taxon>Astigmata</taxon>
        <taxon>Psoroptidia</taxon>
        <taxon>Analgoidea</taxon>
        <taxon>Pyroglyphidae</taxon>
        <taxon>Dermatophagoidinae</taxon>
        <taxon>Dermatophagoides</taxon>
    </lineage>
</organism>
<dbReference type="SUPFAM" id="SSF56300">
    <property type="entry name" value="Metallo-dependent phosphatases"/>
    <property type="match status" value="1"/>
</dbReference>
<keyword evidence="4 7" id="KW-0863">Zinc-finger</keyword>
<name>A0A9D4P5P5_DERFA</name>
<dbReference type="InterPro" id="IPR025733">
    <property type="entry name" value="PAPs_C"/>
</dbReference>
<dbReference type="FunFam" id="1.10.1170.10:FF:000002">
    <property type="entry name" value="Baculoviral IAP repeat containing 7"/>
    <property type="match status" value="1"/>
</dbReference>
<keyword evidence="3" id="KW-0732">Signal</keyword>
<dbReference type="AlphaFoldDB" id="A0A9D4P5P5"/>
<dbReference type="Gene3D" id="1.10.1170.10">
    <property type="entry name" value="Inhibitor Of Apoptosis Protein (2mihbC-IAP-1), Chain A"/>
    <property type="match status" value="2"/>
</dbReference>
<evidence type="ECO:0000256" key="7">
    <source>
        <dbReference type="PROSITE-ProRule" id="PRU00175"/>
    </source>
</evidence>
<sequence length="957" mass="111244">MDVLASIISYDSIFNSKTMNSGTCVQHPIQSIGSKNRHQQQITSNGNRSDTTDAGSSSNNGESSSSPSSTDSDFNYDRFSLDNFYKLMRFERLRMVTYILYDHQWPKMDIISPASLAKAGFFYYKDDSVCCAFCRGKVRNWEEGDLAMEEHRRHFPNCQFVQGKPVGNVPIESDPDINCNDSSKVSNFYIDNDPGQEPIKINYNKSMTPKFPPFIEKNKREMTFSHENWPTTGKPDKKLFIDAGFFFTGKGDRTRCYHCGGNLINWKPEENPMEEHALFFPECPFIISIMGADYLEFVKFKKQIIEMRSKMETPYESKAYDINCLRKISFENFTAMKQAARRILSRLGQPKHTQQTYQEYLDKFFFFLDCNKLFYYLSRMNVLQASSQDDINIDDNGIDSPLRNSSIFCLPESSDSDYSSSNSDCEDILSPKSERESSLSSSLSLLCNKNSKNNHSSLICLICYDKMIQVVFLPCGHQMACMKCASQLNTCPICRQIITDKVRTYFAHFIFTYNSLIVNKTHAQMIYDYKQRFIVSTISLFSLCFCYNFHNGFMEPSNNDNENGRPQQIHISLGPNTSDIIITWTTYSSCNQTMVKYGIDSNQLNRFAFGDCNVFIDGGPKHRKHYIHRVRLSNLKPSTRYYYQCYGSNGFQTLSSLLYNFKSPNPYNDWNARILIFGDLGLENGQSIPRIQKEIDDDNIDMIIHVGDFAYDLDSNDSYVGDAFMRRIEPIASRVPYQTCPGNHEQNYNFSNYINRFTMYDMIDSNINNHYYTFNVGPIKFISFSTEFYFFIEYGFTQMFRQYEWLEKTLINANENRHKQPWIITFGHRPMYCGNDNYDDCTRFESIIRKGWPYIGLGLEDLFYKYGVDIEIWAHEHSYEPPIHLITGSAGCKERLDLFRSPQPWSAKRIVDYGYTKFHIINRTHIYIEQISDDQQGTIVDSFTVIKNNDLPVWLHE</sequence>
<dbReference type="InterPro" id="IPR015914">
    <property type="entry name" value="PAPs_N"/>
</dbReference>
<dbReference type="GO" id="GO:0008270">
    <property type="term" value="F:zinc ion binding"/>
    <property type="evidence" value="ECO:0007669"/>
    <property type="project" value="UniProtKB-KW"/>
</dbReference>
<dbReference type="SMART" id="SM00238">
    <property type="entry name" value="BIR"/>
    <property type="match status" value="2"/>
</dbReference>
<proteinExistence type="inferred from homology"/>
<evidence type="ECO:0000256" key="8">
    <source>
        <dbReference type="RuleBase" id="RU361203"/>
    </source>
</evidence>
<evidence type="ECO:0000256" key="9">
    <source>
        <dbReference type="SAM" id="MobiDB-lite"/>
    </source>
</evidence>
<evidence type="ECO:0000256" key="4">
    <source>
        <dbReference type="ARBA" id="ARBA00022771"/>
    </source>
</evidence>
<feature type="compositionally biased region" description="Low complexity" evidence="9">
    <location>
        <begin position="55"/>
        <end position="72"/>
    </location>
</feature>
<dbReference type="InterPro" id="IPR029052">
    <property type="entry name" value="Metallo-depent_PP-like"/>
</dbReference>
<dbReference type="SMART" id="SM00184">
    <property type="entry name" value="RING"/>
    <property type="match status" value="1"/>
</dbReference>
<dbReference type="SUPFAM" id="SSF49363">
    <property type="entry name" value="Purple acid phosphatase, N-terminal domain"/>
    <property type="match status" value="1"/>
</dbReference>
<gene>
    <name evidence="11" type="ORF">HUG17_0312</name>
</gene>
<accession>A0A9D4P5P5</accession>
<dbReference type="PANTHER" id="PTHR45867">
    <property type="entry name" value="PURPLE ACID PHOSPHATASE"/>
    <property type="match status" value="1"/>
</dbReference>
<dbReference type="SUPFAM" id="SSF57924">
    <property type="entry name" value="Inhibitor of apoptosis (IAP) repeat"/>
    <property type="match status" value="2"/>
</dbReference>
<dbReference type="EC" id="3.1.3.2" evidence="8"/>
<dbReference type="InterPro" id="IPR004843">
    <property type="entry name" value="Calcineurin-like_PHP"/>
</dbReference>
<feature type="domain" description="RING-type" evidence="10">
    <location>
        <begin position="460"/>
        <end position="495"/>
    </location>
</feature>
<dbReference type="Pfam" id="PF00149">
    <property type="entry name" value="Metallophos"/>
    <property type="match status" value="1"/>
</dbReference>
<evidence type="ECO:0000259" key="10">
    <source>
        <dbReference type="PROSITE" id="PS50089"/>
    </source>
</evidence>
<evidence type="ECO:0000313" key="11">
    <source>
        <dbReference type="EMBL" id="KAH7644774.1"/>
    </source>
</evidence>
<comment type="caution">
    <text evidence="11">The sequence shown here is derived from an EMBL/GenBank/DDBJ whole genome shotgun (WGS) entry which is preliminary data.</text>
</comment>
<reference evidence="11" key="2">
    <citation type="journal article" date="2021" name="World Allergy Organ. J.">
        <title>Chromosome-level assembly of Dermatophagoides farinae genome and transcriptome reveals two novel allergens Der f 37 and Der f 39.</title>
        <authorList>
            <person name="Chen J."/>
            <person name="Cai Z."/>
            <person name="Fan D."/>
            <person name="Hu J."/>
            <person name="Hou Y."/>
            <person name="He Y."/>
            <person name="Zhang Z."/>
            <person name="Zhao Z."/>
            <person name="Gao P."/>
            <person name="Hu W."/>
            <person name="Sun J."/>
            <person name="Li J."/>
            <person name="Ji K."/>
        </authorList>
    </citation>
    <scope>NUCLEOTIDE SEQUENCE</scope>
    <source>
        <strain evidence="11">JKM2019</strain>
    </source>
</reference>
<dbReference type="Pfam" id="PF16656">
    <property type="entry name" value="Pur_ac_phosph_N"/>
    <property type="match status" value="1"/>
</dbReference>
<dbReference type="Gene3D" id="2.60.40.380">
    <property type="entry name" value="Purple acid phosphatase-like, N-terminal"/>
    <property type="match status" value="1"/>
</dbReference>
<feature type="compositionally biased region" description="Polar residues" evidence="9">
    <location>
        <begin position="25"/>
        <end position="54"/>
    </location>
</feature>
<dbReference type="PROSITE" id="PS50089">
    <property type="entry name" value="ZF_RING_2"/>
    <property type="match status" value="1"/>
</dbReference>
<evidence type="ECO:0000256" key="3">
    <source>
        <dbReference type="ARBA" id="ARBA00022729"/>
    </source>
</evidence>
<keyword evidence="5" id="KW-0862">Zinc</keyword>
<feature type="region of interest" description="Disordered" evidence="9">
    <location>
        <begin position="25"/>
        <end position="72"/>
    </location>
</feature>
<dbReference type="InterPro" id="IPR008963">
    <property type="entry name" value="Purple_acid_Pase-like_N"/>
</dbReference>
<dbReference type="Pfam" id="PF00653">
    <property type="entry name" value="BIR"/>
    <property type="match status" value="2"/>
</dbReference>
<dbReference type="Proteomes" id="UP000828236">
    <property type="component" value="Unassembled WGS sequence"/>
</dbReference>
<comment type="similarity">
    <text evidence="1">Belongs to the IAP family.</text>
</comment>
<dbReference type="InterPro" id="IPR001370">
    <property type="entry name" value="BIR_rpt"/>
</dbReference>
<dbReference type="InterPro" id="IPR041792">
    <property type="entry name" value="MPP_PAP"/>
</dbReference>
<dbReference type="CDD" id="cd00839">
    <property type="entry name" value="MPP_PAPs"/>
    <property type="match status" value="1"/>
</dbReference>
<reference evidence="11" key="1">
    <citation type="submission" date="2020-06" db="EMBL/GenBank/DDBJ databases">
        <authorList>
            <person name="Ji K."/>
            <person name="Li J."/>
        </authorList>
    </citation>
    <scope>NUCLEOTIDE SEQUENCE</scope>
    <source>
        <strain evidence="11">JKM2019</strain>
        <tissue evidence="11">Whole body</tissue>
    </source>
</reference>
<keyword evidence="6" id="KW-0325">Glycoprotein</keyword>
<comment type="similarity">
    <text evidence="8">Belongs to the metallophosphoesterase superfamily. Purple acid phosphatase family.</text>
</comment>
<dbReference type="PROSITE" id="PS50143">
    <property type="entry name" value="BIR_REPEAT_2"/>
    <property type="match status" value="2"/>
</dbReference>
<dbReference type="Pfam" id="PF13920">
    <property type="entry name" value="zf-C3HC4_3"/>
    <property type="match status" value="1"/>
</dbReference>
<keyword evidence="8" id="KW-0378">Hydrolase</keyword>
<dbReference type="Gene3D" id="3.30.40.10">
    <property type="entry name" value="Zinc/RING finger domain, C3HC4 (zinc finger)"/>
    <property type="match status" value="1"/>
</dbReference>
<evidence type="ECO:0000256" key="2">
    <source>
        <dbReference type="ARBA" id="ARBA00022723"/>
    </source>
</evidence>
<dbReference type="Pfam" id="PF14008">
    <property type="entry name" value="Metallophos_C"/>
    <property type="match status" value="1"/>
</dbReference>
<protein>
    <recommendedName>
        <fullName evidence="8">Purple acid phosphatase</fullName>
        <ecNumber evidence="8">3.1.3.2</ecNumber>
    </recommendedName>
</protein>
<dbReference type="EMBL" id="SDOV01000001">
    <property type="protein sequence ID" value="KAH7644774.1"/>
    <property type="molecule type" value="Genomic_DNA"/>
</dbReference>
<evidence type="ECO:0000256" key="5">
    <source>
        <dbReference type="ARBA" id="ARBA00022833"/>
    </source>
</evidence>
<evidence type="ECO:0000256" key="6">
    <source>
        <dbReference type="ARBA" id="ARBA00023180"/>
    </source>
</evidence>
<dbReference type="PANTHER" id="PTHR45867:SF3">
    <property type="entry name" value="ACID PHOSPHATASE TYPE 7"/>
    <property type="match status" value="1"/>
</dbReference>
<evidence type="ECO:0000256" key="1">
    <source>
        <dbReference type="ARBA" id="ARBA00006672"/>
    </source>
</evidence>
<dbReference type="GO" id="GO:0003993">
    <property type="term" value="F:acid phosphatase activity"/>
    <property type="evidence" value="ECO:0007669"/>
    <property type="project" value="UniProtKB-EC"/>
</dbReference>
<comment type="catalytic activity">
    <reaction evidence="8">
        <text>a phosphate monoester + H2O = an alcohol + phosphate</text>
        <dbReference type="Rhea" id="RHEA:15017"/>
        <dbReference type="ChEBI" id="CHEBI:15377"/>
        <dbReference type="ChEBI" id="CHEBI:30879"/>
        <dbReference type="ChEBI" id="CHEBI:43474"/>
        <dbReference type="ChEBI" id="CHEBI:67140"/>
        <dbReference type="EC" id="3.1.3.2"/>
    </reaction>
</comment>
<dbReference type="InterPro" id="IPR013083">
    <property type="entry name" value="Znf_RING/FYVE/PHD"/>
</dbReference>
<dbReference type="InterPro" id="IPR001841">
    <property type="entry name" value="Znf_RING"/>
</dbReference>
<dbReference type="Gene3D" id="3.60.21.10">
    <property type="match status" value="1"/>
</dbReference>
<keyword evidence="2" id="KW-0479">Metal-binding</keyword>